<dbReference type="CDD" id="cd00082">
    <property type="entry name" value="HisKA"/>
    <property type="match status" value="1"/>
</dbReference>
<dbReference type="EC" id="2.7.13.3" evidence="3"/>
<dbReference type="RefSeq" id="WP_247026306.1">
    <property type="nucleotide sequence ID" value="NZ_JALKCH010000002.1"/>
</dbReference>
<sequence>MSRGRIGSLGAMKTLRAKLTLLMVGAVLLVVALATWLSFLFLAPPRFQLAEDATAIQLALLADLAAHIPDNGEATELRLGQFGLRTKPPAAAPDEPSGPPGPPPPDERPGMGPGPLRRALDAIFGPPPPPPHFGNESPPARGVNAALQRLGRSERVEVHDRPSYPTPVISMRIADGRWLTVPLPIVPPQEDRGMALIAWAMLIALGATAVAVVMVRRLTEPLALIERSVAAVGPDGEFAPLPEDGPAEVRAAASAVNRLSARLRGAMESRMRLVAAAGHDLRTPMTRMRLRAEFLDSEDKDSWISDLDELDRIADSAIRLVREEVEPSSRTAIALDVLVRDVASDLAHQGLAVELEGTVPTLVFGRPLSLKRAVRNLVINAATHGRGAQVRVTRERRQAVIIIMDRGPGIPEELMARAFEPFFRIDPARTQAVPGAGLGLAIAHEIVGRNGGRLTLRNRSGGGLEQCVTLPLAPGAEEPGASG</sequence>
<evidence type="ECO:0000313" key="14">
    <source>
        <dbReference type="EMBL" id="MCK0195865.1"/>
    </source>
</evidence>
<keyword evidence="9 14" id="KW-0067">ATP-binding</keyword>
<comment type="caution">
    <text evidence="14">The sequence shown here is derived from an EMBL/GenBank/DDBJ whole genome shotgun (WGS) entry which is preliminary data.</text>
</comment>
<feature type="transmembrane region" description="Helical" evidence="11">
    <location>
        <begin position="196"/>
        <end position="215"/>
    </location>
</feature>
<dbReference type="SMART" id="SM00304">
    <property type="entry name" value="HAMP"/>
    <property type="match status" value="1"/>
</dbReference>
<accession>A0ABT0D7D7</accession>
<dbReference type="Gene3D" id="1.10.287.130">
    <property type="match status" value="1"/>
</dbReference>
<evidence type="ECO:0000256" key="6">
    <source>
        <dbReference type="ARBA" id="ARBA00022679"/>
    </source>
</evidence>
<keyword evidence="4" id="KW-1003">Cell membrane</keyword>
<dbReference type="InterPro" id="IPR050980">
    <property type="entry name" value="2C_sensor_his_kinase"/>
</dbReference>
<name>A0ABT0D7D7_9HYPH</name>
<keyword evidence="15" id="KW-1185">Reference proteome</keyword>
<dbReference type="InterPro" id="IPR005467">
    <property type="entry name" value="His_kinase_dom"/>
</dbReference>
<evidence type="ECO:0000259" key="12">
    <source>
        <dbReference type="PROSITE" id="PS50109"/>
    </source>
</evidence>
<dbReference type="SUPFAM" id="SSF47384">
    <property type="entry name" value="Homodimeric domain of signal transducing histidine kinase"/>
    <property type="match status" value="1"/>
</dbReference>
<keyword evidence="8" id="KW-0418">Kinase</keyword>
<evidence type="ECO:0000256" key="8">
    <source>
        <dbReference type="ARBA" id="ARBA00022777"/>
    </source>
</evidence>
<evidence type="ECO:0000256" key="1">
    <source>
        <dbReference type="ARBA" id="ARBA00000085"/>
    </source>
</evidence>
<dbReference type="SMART" id="SM00387">
    <property type="entry name" value="HATPase_c"/>
    <property type="match status" value="1"/>
</dbReference>
<evidence type="ECO:0000256" key="10">
    <source>
        <dbReference type="SAM" id="MobiDB-lite"/>
    </source>
</evidence>
<keyword evidence="6" id="KW-0808">Transferase</keyword>
<reference evidence="14 15" key="1">
    <citation type="submission" date="2022-04" db="EMBL/GenBank/DDBJ databases">
        <authorList>
            <person name="Grouzdev D.S."/>
            <person name="Pantiukh K.S."/>
            <person name="Krutkina M.S."/>
        </authorList>
    </citation>
    <scope>NUCLEOTIDE SEQUENCE [LARGE SCALE GENOMIC DNA]</scope>
    <source>
        <strain evidence="14 15">6x-1</strain>
    </source>
</reference>
<evidence type="ECO:0000259" key="13">
    <source>
        <dbReference type="PROSITE" id="PS50885"/>
    </source>
</evidence>
<feature type="domain" description="Histidine kinase" evidence="12">
    <location>
        <begin position="276"/>
        <end position="474"/>
    </location>
</feature>
<evidence type="ECO:0000256" key="5">
    <source>
        <dbReference type="ARBA" id="ARBA00022553"/>
    </source>
</evidence>
<evidence type="ECO:0000256" key="7">
    <source>
        <dbReference type="ARBA" id="ARBA00022741"/>
    </source>
</evidence>
<protein>
    <recommendedName>
        <fullName evidence="3">histidine kinase</fullName>
        <ecNumber evidence="3">2.7.13.3</ecNumber>
    </recommendedName>
</protein>
<dbReference type="InterPro" id="IPR004358">
    <property type="entry name" value="Sig_transdc_His_kin-like_C"/>
</dbReference>
<feature type="region of interest" description="Disordered" evidence="10">
    <location>
        <begin position="85"/>
        <end position="141"/>
    </location>
</feature>
<feature type="transmembrane region" description="Helical" evidence="11">
    <location>
        <begin position="21"/>
        <end position="43"/>
    </location>
</feature>
<comment type="catalytic activity">
    <reaction evidence="1">
        <text>ATP + protein L-histidine = ADP + protein N-phospho-L-histidine.</text>
        <dbReference type="EC" id="2.7.13.3"/>
    </reaction>
</comment>
<dbReference type="InterPro" id="IPR036890">
    <property type="entry name" value="HATPase_C_sf"/>
</dbReference>
<dbReference type="Pfam" id="PF00672">
    <property type="entry name" value="HAMP"/>
    <property type="match status" value="1"/>
</dbReference>
<dbReference type="PROSITE" id="PS50109">
    <property type="entry name" value="HIS_KIN"/>
    <property type="match status" value="1"/>
</dbReference>
<evidence type="ECO:0000313" key="15">
    <source>
        <dbReference type="Proteomes" id="UP001203284"/>
    </source>
</evidence>
<dbReference type="PRINTS" id="PR00344">
    <property type="entry name" value="BCTRLSENSOR"/>
</dbReference>
<dbReference type="EMBL" id="JALKCH010000002">
    <property type="protein sequence ID" value="MCK0195865.1"/>
    <property type="molecule type" value="Genomic_DNA"/>
</dbReference>
<evidence type="ECO:0000256" key="9">
    <source>
        <dbReference type="ARBA" id="ARBA00022840"/>
    </source>
</evidence>
<proteinExistence type="predicted"/>
<dbReference type="SUPFAM" id="SSF55874">
    <property type="entry name" value="ATPase domain of HSP90 chaperone/DNA topoisomerase II/histidine kinase"/>
    <property type="match status" value="1"/>
</dbReference>
<keyword evidence="11" id="KW-0472">Membrane</keyword>
<dbReference type="Proteomes" id="UP001203284">
    <property type="component" value="Unassembled WGS sequence"/>
</dbReference>
<dbReference type="InterPro" id="IPR003594">
    <property type="entry name" value="HATPase_dom"/>
</dbReference>
<dbReference type="PANTHER" id="PTHR44936:SF10">
    <property type="entry name" value="SENSOR PROTEIN RSTB"/>
    <property type="match status" value="1"/>
</dbReference>
<dbReference type="PANTHER" id="PTHR44936">
    <property type="entry name" value="SENSOR PROTEIN CREC"/>
    <property type="match status" value="1"/>
</dbReference>
<dbReference type="Pfam" id="PF02518">
    <property type="entry name" value="HATPase_c"/>
    <property type="match status" value="1"/>
</dbReference>
<comment type="subcellular location">
    <subcellularLocation>
        <location evidence="2">Cell membrane</location>
        <topology evidence="2">Multi-pass membrane protein</topology>
    </subcellularLocation>
</comment>
<dbReference type="InterPro" id="IPR003661">
    <property type="entry name" value="HisK_dim/P_dom"/>
</dbReference>
<gene>
    <name evidence="14" type="ORF">MWN34_02970</name>
</gene>
<evidence type="ECO:0000256" key="2">
    <source>
        <dbReference type="ARBA" id="ARBA00004651"/>
    </source>
</evidence>
<evidence type="ECO:0000256" key="3">
    <source>
        <dbReference type="ARBA" id="ARBA00012438"/>
    </source>
</evidence>
<dbReference type="InterPro" id="IPR003660">
    <property type="entry name" value="HAMP_dom"/>
</dbReference>
<evidence type="ECO:0000256" key="11">
    <source>
        <dbReference type="SAM" id="Phobius"/>
    </source>
</evidence>
<feature type="domain" description="HAMP" evidence="13">
    <location>
        <begin position="216"/>
        <end position="268"/>
    </location>
</feature>
<evidence type="ECO:0000256" key="4">
    <source>
        <dbReference type="ARBA" id="ARBA00022475"/>
    </source>
</evidence>
<dbReference type="PROSITE" id="PS50885">
    <property type="entry name" value="HAMP"/>
    <property type="match status" value="1"/>
</dbReference>
<keyword evidence="11" id="KW-1133">Transmembrane helix</keyword>
<organism evidence="14 15">
    <name type="scientific">Ancylobacter crimeensis</name>
    <dbReference type="NCBI Taxonomy" id="2579147"/>
    <lineage>
        <taxon>Bacteria</taxon>
        <taxon>Pseudomonadati</taxon>
        <taxon>Pseudomonadota</taxon>
        <taxon>Alphaproteobacteria</taxon>
        <taxon>Hyphomicrobiales</taxon>
        <taxon>Xanthobacteraceae</taxon>
        <taxon>Ancylobacter</taxon>
    </lineage>
</organism>
<dbReference type="InterPro" id="IPR036097">
    <property type="entry name" value="HisK_dim/P_sf"/>
</dbReference>
<dbReference type="Gene3D" id="3.30.565.10">
    <property type="entry name" value="Histidine kinase-like ATPase, C-terminal domain"/>
    <property type="match status" value="1"/>
</dbReference>
<keyword evidence="7" id="KW-0547">Nucleotide-binding</keyword>
<dbReference type="GO" id="GO:0005524">
    <property type="term" value="F:ATP binding"/>
    <property type="evidence" value="ECO:0007669"/>
    <property type="project" value="UniProtKB-KW"/>
</dbReference>
<keyword evidence="5" id="KW-0597">Phosphoprotein</keyword>
<keyword evidence="11" id="KW-0812">Transmembrane</keyword>